<dbReference type="SUPFAM" id="SSF48113">
    <property type="entry name" value="Heme-dependent peroxidases"/>
    <property type="match status" value="1"/>
</dbReference>
<dbReference type="Proteomes" id="UP000269721">
    <property type="component" value="Unassembled WGS sequence"/>
</dbReference>
<evidence type="ECO:0000256" key="6">
    <source>
        <dbReference type="RuleBase" id="RU363051"/>
    </source>
</evidence>
<dbReference type="Pfam" id="PF00141">
    <property type="entry name" value="peroxidase"/>
    <property type="match status" value="1"/>
</dbReference>
<dbReference type="PRINTS" id="PR00459">
    <property type="entry name" value="ASPEROXIDASE"/>
</dbReference>
<protein>
    <recommendedName>
        <fullName evidence="6">Peroxidase</fullName>
        <ecNumber evidence="6">1.11.1.-</ecNumber>
    </recommendedName>
</protein>
<keyword evidence="5 6" id="KW-0560">Oxidoreductase</keyword>
<keyword evidence="9" id="KW-1185">Reference proteome</keyword>
<gene>
    <name evidence="8" type="ORF">BDK51DRAFT_37179</name>
</gene>
<dbReference type="PANTHER" id="PTHR31356">
    <property type="entry name" value="THYLAKOID LUMENAL 29 KDA PROTEIN, CHLOROPLASTIC-RELATED"/>
    <property type="match status" value="1"/>
</dbReference>
<keyword evidence="4" id="KW-0408">Iron</keyword>
<dbReference type="PANTHER" id="PTHR31356:SF66">
    <property type="entry name" value="CATALASE-PEROXIDASE"/>
    <property type="match status" value="1"/>
</dbReference>
<keyword evidence="4" id="KW-0479">Metal-binding</keyword>
<evidence type="ECO:0000256" key="5">
    <source>
        <dbReference type="ARBA" id="ARBA00023002"/>
    </source>
</evidence>
<dbReference type="PROSITE" id="PS50873">
    <property type="entry name" value="PEROXIDASE_4"/>
    <property type="match status" value="1"/>
</dbReference>
<dbReference type="GO" id="GO:0004601">
    <property type="term" value="F:peroxidase activity"/>
    <property type="evidence" value="ECO:0007669"/>
    <property type="project" value="UniProtKB-KW"/>
</dbReference>
<dbReference type="InterPro" id="IPR010255">
    <property type="entry name" value="Haem_peroxidase_sf"/>
</dbReference>
<dbReference type="CDD" id="cd00314">
    <property type="entry name" value="plant_peroxidase_like"/>
    <property type="match status" value="1"/>
</dbReference>
<proteinExistence type="inferred from homology"/>
<comment type="similarity">
    <text evidence="2">Belongs to the peroxidase family. Cytochrome c peroxidase subfamily.</text>
</comment>
<dbReference type="PRINTS" id="PR00458">
    <property type="entry name" value="PEROXIDASE"/>
</dbReference>
<evidence type="ECO:0000256" key="4">
    <source>
        <dbReference type="ARBA" id="ARBA00022617"/>
    </source>
</evidence>
<feature type="domain" description="Plant heme peroxidase family profile" evidence="7">
    <location>
        <begin position="1"/>
        <end position="139"/>
    </location>
</feature>
<dbReference type="Gene3D" id="1.10.420.10">
    <property type="entry name" value="Peroxidase, domain 2"/>
    <property type="match status" value="1"/>
</dbReference>
<dbReference type="InterPro" id="IPR002016">
    <property type="entry name" value="Haem_peroxidase"/>
</dbReference>
<evidence type="ECO:0000256" key="3">
    <source>
        <dbReference type="ARBA" id="ARBA00022559"/>
    </source>
</evidence>
<evidence type="ECO:0000313" key="8">
    <source>
        <dbReference type="EMBL" id="RKO83190.1"/>
    </source>
</evidence>
<dbReference type="GO" id="GO:0020037">
    <property type="term" value="F:heme binding"/>
    <property type="evidence" value="ECO:0007669"/>
    <property type="project" value="UniProtKB-UniRule"/>
</dbReference>
<evidence type="ECO:0000313" key="9">
    <source>
        <dbReference type="Proteomes" id="UP000269721"/>
    </source>
</evidence>
<dbReference type="GO" id="GO:0042744">
    <property type="term" value="P:hydrogen peroxide catabolic process"/>
    <property type="evidence" value="ECO:0007669"/>
    <property type="project" value="TreeGrafter"/>
</dbReference>
<name>A0A4P9VY09_9FUNG</name>
<reference evidence="9" key="1">
    <citation type="journal article" date="2018" name="Nat. Microbiol.">
        <title>Leveraging single-cell genomics to expand the fungal tree of life.</title>
        <authorList>
            <person name="Ahrendt S.R."/>
            <person name="Quandt C.A."/>
            <person name="Ciobanu D."/>
            <person name="Clum A."/>
            <person name="Salamov A."/>
            <person name="Andreopoulos B."/>
            <person name="Cheng J.F."/>
            <person name="Woyke T."/>
            <person name="Pelin A."/>
            <person name="Henrissat B."/>
            <person name="Reynolds N.K."/>
            <person name="Benny G.L."/>
            <person name="Smith M.E."/>
            <person name="James T.Y."/>
            <person name="Grigoriev I.V."/>
        </authorList>
    </citation>
    <scope>NUCLEOTIDE SEQUENCE [LARGE SCALE GENOMIC DNA]</scope>
</reference>
<dbReference type="EMBL" id="ML001549">
    <property type="protein sequence ID" value="RKO83190.1"/>
    <property type="molecule type" value="Genomic_DNA"/>
</dbReference>
<evidence type="ECO:0000256" key="2">
    <source>
        <dbReference type="ARBA" id="ARBA00005997"/>
    </source>
</evidence>
<evidence type="ECO:0000259" key="7">
    <source>
        <dbReference type="PROSITE" id="PS50873"/>
    </source>
</evidence>
<dbReference type="GO" id="GO:0046872">
    <property type="term" value="F:metal ion binding"/>
    <property type="evidence" value="ECO:0007669"/>
    <property type="project" value="UniProtKB-UniRule"/>
</dbReference>
<accession>A0A4P9VY09</accession>
<dbReference type="AlphaFoldDB" id="A0A4P9VY09"/>
<keyword evidence="4" id="KW-0349">Heme</keyword>
<organism evidence="8 9">
    <name type="scientific">Blyttiomyces helicus</name>
    <dbReference type="NCBI Taxonomy" id="388810"/>
    <lineage>
        <taxon>Eukaryota</taxon>
        <taxon>Fungi</taxon>
        <taxon>Fungi incertae sedis</taxon>
        <taxon>Chytridiomycota</taxon>
        <taxon>Chytridiomycota incertae sedis</taxon>
        <taxon>Chytridiomycetes</taxon>
        <taxon>Chytridiomycetes incertae sedis</taxon>
        <taxon>Blyttiomyces</taxon>
    </lineage>
</organism>
<dbReference type="GO" id="GO:0000302">
    <property type="term" value="P:response to reactive oxygen species"/>
    <property type="evidence" value="ECO:0007669"/>
    <property type="project" value="TreeGrafter"/>
</dbReference>
<dbReference type="InterPro" id="IPR044831">
    <property type="entry name" value="Ccp1-like"/>
</dbReference>
<dbReference type="OrthoDB" id="2114378at2759"/>
<evidence type="ECO:0000256" key="1">
    <source>
        <dbReference type="ARBA" id="ARBA00003917"/>
    </source>
</evidence>
<dbReference type="InterPro" id="IPR002207">
    <property type="entry name" value="Peroxidase_I"/>
</dbReference>
<sequence length="228" mass="24113">MKGGIHYSFFPGRIDIAVNGTDPDHRIPEANDTITDVLAMFARMGLSNVDAMVLTTGSHTMGGVHKAISPKFTNETFTPFDNTPGVFDNDVFKHVTTGRCALPIDCRFAEDATLGPIMRNYAQNETAFFTQYALSFEKLLNLTTSPLLPAVPLTIPLHANLVAEGTRYYYPNVTYPSPVTTLPSLSATGTSAPVAGQKANAAGCPFDHAAGVAGGAAGLAAMLFSVAL</sequence>
<dbReference type="GO" id="GO:0034599">
    <property type="term" value="P:cellular response to oxidative stress"/>
    <property type="evidence" value="ECO:0007669"/>
    <property type="project" value="InterPro"/>
</dbReference>
<keyword evidence="3 6" id="KW-0575">Peroxidase</keyword>
<dbReference type="EC" id="1.11.1.-" evidence="6"/>
<comment type="function">
    <text evidence="1">Destroys radicals which are normally produced within the cells and which are toxic to biological systems.</text>
</comment>